<evidence type="ECO:0000313" key="1">
    <source>
        <dbReference type="EMBL" id="CAE6528769.1"/>
    </source>
</evidence>
<organism evidence="1 2">
    <name type="scientific">Rhizoctonia solani</name>
    <dbReference type="NCBI Taxonomy" id="456999"/>
    <lineage>
        <taxon>Eukaryota</taxon>
        <taxon>Fungi</taxon>
        <taxon>Dikarya</taxon>
        <taxon>Basidiomycota</taxon>
        <taxon>Agaricomycotina</taxon>
        <taxon>Agaricomycetes</taxon>
        <taxon>Cantharellales</taxon>
        <taxon>Ceratobasidiaceae</taxon>
        <taxon>Rhizoctonia</taxon>
    </lineage>
</organism>
<protein>
    <submittedName>
        <fullName evidence="1">Uncharacterized protein</fullName>
    </submittedName>
</protein>
<dbReference type="EMBL" id="CAJMWZ010006878">
    <property type="protein sequence ID" value="CAE6528769.1"/>
    <property type="molecule type" value="Genomic_DNA"/>
</dbReference>
<reference evidence="1" key="1">
    <citation type="submission" date="2021-01" db="EMBL/GenBank/DDBJ databases">
        <authorList>
            <person name="Kaushik A."/>
        </authorList>
    </citation>
    <scope>NUCLEOTIDE SEQUENCE</scope>
    <source>
        <strain evidence="1">Type strain: AG8-Rh-89/</strain>
    </source>
</reference>
<proteinExistence type="predicted"/>
<name>A0A8H3DJT5_9AGAM</name>
<dbReference type="Proteomes" id="UP000663850">
    <property type="component" value="Unassembled WGS sequence"/>
</dbReference>
<accession>A0A8H3DJT5</accession>
<sequence>MEEACSYYAGLPSSPTLIYCTGPAWSPPSGPEAYHHLKELHPIFNHPMVDIWDKLSVEVIALLDAHTIHFTSIDVVWFKMLEVDDEHLGGKTNIGPVTIWVGVFPDITSATVEMYYMTM</sequence>
<comment type="caution">
    <text evidence="1">The sequence shown here is derived from an EMBL/GenBank/DDBJ whole genome shotgun (WGS) entry which is preliminary data.</text>
</comment>
<evidence type="ECO:0000313" key="2">
    <source>
        <dbReference type="Proteomes" id="UP000663850"/>
    </source>
</evidence>
<dbReference type="AlphaFoldDB" id="A0A8H3DJT5"/>
<gene>
    <name evidence="1" type="ORF">RDB_LOCUS127704</name>
</gene>